<dbReference type="VEuPathDB" id="AmoebaDB:DDB_G0281457"/>
<accession>Q54TX1</accession>
<proteinExistence type="predicted"/>
<keyword evidence="1" id="KW-0732">Signal</keyword>
<dbReference type="HOGENOM" id="CLU_1889667_0_0_1"/>
<organism evidence="2 3">
    <name type="scientific">Dictyostelium discoideum</name>
    <name type="common">Social amoeba</name>
    <dbReference type="NCBI Taxonomy" id="44689"/>
    <lineage>
        <taxon>Eukaryota</taxon>
        <taxon>Amoebozoa</taxon>
        <taxon>Evosea</taxon>
        <taxon>Eumycetozoa</taxon>
        <taxon>Dictyostelia</taxon>
        <taxon>Dictyosteliales</taxon>
        <taxon>Dictyosteliaceae</taxon>
        <taxon>Dictyostelium</taxon>
    </lineage>
</organism>
<gene>
    <name evidence="2" type="ORF">DDB_G0281457</name>
</gene>
<name>Q54TX1_DICDI</name>
<feature type="chain" id="PRO_5004249410" evidence="1">
    <location>
        <begin position="25"/>
        <end position="135"/>
    </location>
</feature>
<dbReference type="Proteomes" id="UP000002195">
    <property type="component" value="Unassembled WGS sequence"/>
</dbReference>
<feature type="signal peptide" evidence="1">
    <location>
        <begin position="1"/>
        <end position="24"/>
    </location>
</feature>
<keyword evidence="3" id="KW-1185">Reference proteome</keyword>
<evidence type="ECO:0000313" key="2">
    <source>
        <dbReference type="EMBL" id="EAL66710.1"/>
    </source>
</evidence>
<evidence type="ECO:0000313" key="3">
    <source>
        <dbReference type="Proteomes" id="UP000002195"/>
    </source>
</evidence>
<dbReference type="GeneID" id="8623076"/>
<dbReference type="EMBL" id="AAFI02000041">
    <property type="protein sequence ID" value="EAL66710.1"/>
    <property type="molecule type" value="Genomic_DNA"/>
</dbReference>
<comment type="caution">
    <text evidence="2">The sequence shown here is derived from an EMBL/GenBank/DDBJ whole genome shotgun (WGS) entry which is preliminary data.</text>
</comment>
<dbReference type="InParanoid" id="Q54TX1"/>
<evidence type="ECO:0000256" key="1">
    <source>
        <dbReference type="SAM" id="SignalP"/>
    </source>
</evidence>
<dbReference type="RefSeq" id="XP_640690.1">
    <property type="nucleotide sequence ID" value="XM_635598.1"/>
</dbReference>
<dbReference type="AlphaFoldDB" id="Q54TX1"/>
<reference evidence="2 3" key="1">
    <citation type="journal article" date="2005" name="Nature">
        <title>The genome of the social amoeba Dictyostelium discoideum.</title>
        <authorList>
            <consortium name="The Dictyostelium discoideum Sequencing Consortium"/>
            <person name="Eichinger L."/>
            <person name="Pachebat J.A."/>
            <person name="Glockner G."/>
            <person name="Rajandream M.A."/>
            <person name="Sucgang R."/>
            <person name="Berriman M."/>
            <person name="Song J."/>
            <person name="Olsen R."/>
            <person name="Szafranski K."/>
            <person name="Xu Q."/>
            <person name="Tunggal B."/>
            <person name="Kummerfeld S."/>
            <person name="Madera M."/>
            <person name="Konfortov B.A."/>
            <person name="Rivero F."/>
            <person name="Bankier A.T."/>
            <person name="Lehmann R."/>
            <person name="Hamlin N."/>
            <person name="Davies R."/>
            <person name="Gaudet P."/>
            <person name="Fey P."/>
            <person name="Pilcher K."/>
            <person name="Chen G."/>
            <person name="Saunders D."/>
            <person name="Sodergren E."/>
            <person name="Davis P."/>
            <person name="Kerhornou A."/>
            <person name="Nie X."/>
            <person name="Hall N."/>
            <person name="Anjard C."/>
            <person name="Hemphill L."/>
            <person name="Bason N."/>
            <person name="Farbrother P."/>
            <person name="Desany B."/>
            <person name="Just E."/>
            <person name="Morio T."/>
            <person name="Rost R."/>
            <person name="Churcher C."/>
            <person name="Cooper J."/>
            <person name="Haydock S."/>
            <person name="van Driessche N."/>
            <person name="Cronin A."/>
            <person name="Goodhead I."/>
            <person name="Muzny D."/>
            <person name="Mourier T."/>
            <person name="Pain A."/>
            <person name="Lu M."/>
            <person name="Harper D."/>
            <person name="Lindsay R."/>
            <person name="Hauser H."/>
            <person name="James K."/>
            <person name="Quiles M."/>
            <person name="Madan Babu M."/>
            <person name="Saito T."/>
            <person name="Buchrieser C."/>
            <person name="Wardroper A."/>
            <person name="Felder M."/>
            <person name="Thangavelu M."/>
            <person name="Johnson D."/>
            <person name="Knights A."/>
            <person name="Loulseged H."/>
            <person name="Mungall K."/>
            <person name="Oliver K."/>
            <person name="Price C."/>
            <person name="Quail M.A."/>
            <person name="Urushihara H."/>
            <person name="Hernandez J."/>
            <person name="Rabbinowitsch E."/>
            <person name="Steffen D."/>
            <person name="Sanders M."/>
            <person name="Ma J."/>
            <person name="Kohara Y."/>
            <person name="Sharp S."/>
            <person name="Simmonds M."/>
            <person name="Spiegler S."/>
            <person name="Tivey A."/>
            <person name="Sugano S."/>
            <person name="White B."/>
            <person name="Walker D."/>
            <person name="Woodward J."/>
            <person name="Winckler T."/>
            <person name="Tanaka Y."/>
            <person name="Shaulsky G."/>
            <person name="Schleicher M."/>
            <person name="Weinstock G."/>
            <person name="Rosenthal A."/>
            <person name="Cox E.C."/>
            <person name="Chisholm R.L."/>
            <person name="Gibbs R."/>
            <person name="Loomis W.F."/>
            <person name="Platzer M."/>
            <person name="Kay R.R."/>
            <person name="Williams J."/>
            <person name="Dear P.H."/>
            <person name="Noegel A.A."/>
            <person name="Barrell B."/>
            <person name="Kuspa A."/>
        </authorList>
    </citation>
    <scope>NUCLEOTIDE SEQUENCE [LARGE SCALE GENOMIC DNA]</scope>
    <source>
        <strain evidence="2 3">AX4</strain>
    </source>
</reference>
<sequence>MKRFLFLLVFFVLLFSNNDVLVSSQLTPDTSGGSISLSIVYKNPIFNLYPKISSLDVCSINYNFLVEEELKTYIIDLIQFSPNISPIKLILNNNYKSLYSCTIDKVIPGNYNFSLMASSESSSSNFTLSFKCNCK</sequence>
<dbReference type="KEGG" id="ddi:DDB_G0281457"/>
<protein>
    <submittedName>
        <fullName evidence="2">Uncharacterized protein</fullName>
    </submittedName>
</protein>
<dbReference type="PaxDb" id="44689-DDB0205596"/>